<dbReference type="AlphaFoldDB" id="A0A097SQN3"/>
<reference evidence="2" key="1">
    <citation type="submission" date="2014-03" db="EMBL/GenBank/DDBJ databases">
        <authorList>
            <person name="Zhang G."/>
            <person name="Zhu L."/>
            <person name="Fang P."/>
        </authorList>
    </citation>
    <scope>NUCLEOTIDE SEQUENCE</scope>
    <source>
        <strain evidence="2">NS1</strain>
        <plasmid evidence="2">pNSL1</plasmid>
    </source>
</reference>
<feature type="region of interest" description="Disordered" evidence="1">
    <location>
        <begin position="67"/>
        <end position="91"/>
    </location>
</feature>
<geneLocation type="plasmid" evidence="2">
    <name>pNSL1</name>
</geneLocation>
<organism evidence="2">
    <name type="scientific">Rhodococcus sp. NS1</name>
    <dbReference type="NCBI Taxonomy" id="402236"/>
    <lineage>
        <taxon>Bacteria</taxon>
        <taxon>Bacillati</taxon>
        <taxon>Actinomycetota</taxon>
        <taxon>Actinomycetes</taxon>
        <taxon>Mycobacteriales</taxon>
        <taxon>Nocardiaceae</taxon>
        <taxon>Rhodococcus</taxon>
    </lineage>
</organism>
<gene>
    <name evidence="2" type="ORF">LRS1606.386</name>
</gene>
<feature type="compositionally biased region" description="Polar residues" evidence="1">
    <location>
        <begin position="81"/>
        <end position="91"/>
    </location>
</feature>
<proteinExistence type="predicted"/>
<protein>
    <recommendedName>
        <fullName evidence="3">DUF3263 domain-containing protein</fullName>
    </recommendedName>
</protein>
<accession>A0A097SQN3</accession>
<evidence type="ECO:0000256" key="1">
    <source>
        <dbReference type="SAM" id="MobiDB-lite"/>
    </source>
</evidence>
<sequence>MTPDERAMVDFVLRWSPFGDGDEYILPQFGLTPPEFYSRILALAATPTDEVDVTVRALLRQFCVSKLSQSRSPIHSDDRPTSATSPGTGLQ</sequence>
<evidence type="ECO:0000313" key="2">
    <source>
        <dbReference type="EMBL" id="AIU93820.1"/>
    </source>
</evidence>
<evidence type="ECO:0008006" key="3">
    <source>
        <dbReference type="Google" id="ProtNLM"/>
    </source>
</evidence>
<dbReference type="EMBL" id="KJ605395">
    <property type="protein sequence ID" value="AIU93820.1"/>
    <property type="molecule type" value="Genomic_DNA"/>
</dbReference>
<keyword evidence="2" id="KW-0614">Plasmid</keyword>
<name>A0A097SQN3_9NOCA</name>